<dbReference type="InterPro" id="IPR016187">
    <property type="entry name" value="CTDL_fold"/>
</dbReference>
<feature type="domain" description="C-type lectin" evidence="2">
    <location>
        <begin position="44"/>
        <end position="172"/>
    </location>
</feature>
<keyword evidence="1" id="KW-0732">Signal</keyword>
<dbReference type="InterPro" id="IPR001304">
    <property type="entry name" value="C-type_lectin-like"/>
</dbReference>
<proteinExistence type="predicted"/>
<feature type="domain" description="C-type lectin" evidence="2">
    <location>
        <begin position="182"/>
        <end position="313"/>
    </location>
</feature>
<evidence type="ECO:0000259" key="2">
    <source>
        <dbReference type="PROSITE" id="PS50041"/>
    </source>
</evidence>
<accession>A0AAV2PKL3</accession>
<comment type="caution">
    <text evidence="3">The sequence shown here is derived from an EMBL/GenBank/DDBJ whole genome shotgun (WGS) entry which is preliminary data.</text>
</comment>
<dbReference type="PANTHER" id="PTHR45710:SF26">
    <property type="entry name" value="RH26557P"/>
    <property type="match status" value="1"/>
</dbReference>
<gene>
    <name evidence="3" type="ORF">MNOR_LOCUS1632</name>
</gene>
<dbReference type="PROSITE" id="PS50041">
    <property type="entry name" value="C_TYPE_LECTIN_2"/>
    <property type="match status" value="2"/>
</dbReference>
<reference evidence="3 4" key="1">
    <citation type="submission" date="2024-05" db="EMBL/GenBank/DDBJ databases">
        <authorList>
            <person name="Wallberg A."/>
        </authorList>
    </citation>
    <scope>NUCLEOTIDE SEQUENCE [LARGE SCALE GENOMIC DNA]</scope>
</reference>
<evidence type="ECO:0000313" key="3">
    <source>
        <dbReference type="EMBL" id="CAL4060877.1"/>
    </source>
</evidence>
<sequence length="318" mass="36318">MWQTVTLLMLATVAWADLSTQTNEDINTSVKKTGSGCHHPFVTVGSRCYYFSNEELSFEDAFNYCGGLSNGQVVEISLAMFDYSIQEDQDLLDAITARNETFWIGGKTEDGNQWKWVDGRDVNIEATFWFNDEPNEVDNTCLITQVYNFNNVHTRTYLYDSNCDDPSHFICQTGCPIHFRRLGDYCYMMSSDIGIPNLPWQDARDYCQALSVYEGYHADLAVLGLPNQDDYYIMKHLLTSHGGNTWVGGVKKGEGCQFEWLDGRELAIGSMFWLYHEPDCSGQDHIVLINDVNLNRRYIGEVDGTTAYPFICQRFKDV</sequence>
<evidence type="ECO:0000313" key="4">
    <source>
        <dbReference type="Proteomes" id="UP001497623"/>
    </source>
</evidence>
<feature type="signal peptide" evidence="1">
    <location>
        <begin position="1"/>
        <end position="16"/>
    </location>
</feature>
<dbReference type="SUPFAM" id="SSF56436">
    <property type="entry name" value="C-type lectin-like"/>
    <property type="match status" value="2"/>
</dbReference>
<dbReference type="PANTHER" id="PTHR45710">
    <property type="entry name" value="C-TYPE LECTIN DOMAIN-CONTAINING PROTEIN 180"/>
    <property type="match status" value="1"/>
</dbReference>
<evidence type="ECO:0000256" key="1">
    <source>
        <dbReference type="SAM" id="SignalP"/>
    </source>
</evidence>
<feature type="chain" id="PRO_5043371203" description="C-type lectin domain-containing protein" evidence="1">
    <location>
        <begin position="17"/>
        <end position="318"/>
    </location>
</feature>
<dbReference type="Pfam" id="PF00059">
    <property type="entry name" value="Lectin_C"/>
    <property type="match status" value="1"/>
</dbReference>
<dbReference type="EMBL" id="CAXKWB010000444">
    <property type="protein sequence ID" value="CAL4060877.1"/>
    <property type="molecule type" value="Genomic_DNA"/>
</dbReference>
<dbReference type="InterPro" id="IPR016186">
    <property type="entry name" value="C-type_lectin-like/link_sf"/>
</dbReference>
<dbReference type="SMART" id="SM00034">
    <property type="entry name" value="CLECT"/>
    <property type="match status" value="2"/>
</dbReference>
<dbReference type="Proteomes" id="UP001497623">
    <property type="component" value="Unassembled WGS sequence"/>
</dbReference>
<name>A0AAV2PKL3_MEGNR</name>
<keyword evidence="4" id="KW-1185">Reference proteome</keyword>
<dbReference type="Gene3D" id="3.10.100.10">
    <property type="entry name" value="Mannose-Binding Protein A, subunit A"/>
    <property type="match status" value="2"/>
</dbReference>
<organism evidence="3 4">
    <name type="scientific">Meganyctiphanes norvegica</name>
    <name type="common">Northern krill</name>
    <name type="synonym">Thysanopoda norvegica</name>
    <dbReference type="NCBI Taxonomy" id="48144"/>
    <lineage>
        <taxon>Eukaryota</taxon>
        <taxon>Metazoa</taxon>
        <taxon>Ecdysozoa</taxon>
        <taxon>Arthropoda</taxon>
        <taxon>Crustacea</taxon>
        <taxon>Multicrustacea</taxon>
        <taxon>Malacostraca</taxon>
        <taxon>Eumalacostraca</taxon>
        <taxon>Eucarida</taxon>
        <taxon>Euphausiacea</taxon>
        <taxon>Euphausiidae</taxon>
        <taxon>Meganyctiphanes</taxon>
    </lineage>
</organism>
<protein>
    <recommendedName>
        <fullName evidence="2">C-type lectin domain-containing protein</fullName>
    </recommendedName>
</protein>
<dbReference type="InterPro" id="IPR050828">
    <property type="entry name" value="C-type_lectin/matrix_domain"/>
</dbReference>
<dbReference type="AlphaFoldDB" id="A0AAV2PKL3"/>
<dbReference type="CDD" id="cd00037">
    <property type="entry name" value="CLECT"/>
    <property type="match status" value="1"/>
</dbReference>